<evidence type="ECO:0000259" key="1">
    <source>
        <dbReference type="SMART" id="SM00834"/>
    </source>
</evidence>
<dbReference type="Proteomes" id="UP000068137">
    <property type="component" value="Chromosome"/>
</dbReference>
<protein>
    <submittedName>
        <fullName evidence="2">FmdB family transcriptional regulator</fullName>
    </submittedName>
</protein>
<reference evidence="2" key="2">
    <citation type="journal article" date="2016" name="Int. J. Syst. Evol. Microbiol.">
        <title>Lawsonella clevelandensis gen. nov., sp. nov., a new member of the suborder Corynebacterineae isolated from human abscesses.</title>
        <authorList>
            <person name="Bell M.E."/>
            <person name="Bernard K.A."/>
            <person name="Harrington S.M."/>
            <person name="Patel N.B."/>
            <person name="Tucker T.A."/>
            <person name="Metcalfe M.G."/>
            <person name="McQuiston J.R."/>
        </authorList>
    </citation>
    <scope>NUCLEOTIDE SEQUENCE</scope>
    <source>
        <strain evidence="2">X1698</strain>
    </source>
</reference>
<dbReference type="OrthoDB" id="9813321at2"/>
<accession>A0A0M4MZ78</accession>
<evidence type="ECO:0000313" key="5">
    <source>
        <dbReference type="Proteomes" id="UP000324288"/>
    </source>
</evidence>
<feature type="domain" description="Putative regulatory protein FmdB zinc ribbon" evidence="1">
    <location>
        <begin position="1"/>
        <end position="41"/>
    </location>
</feature>
<dbReference type="SUPFAM" id="SSF57802">
    <property type="entry name" value="Rubredoxin-like"/>
    <property type="match status" value="1"/>
</dbReference>
<dbReference type="PANTHER" id="PTHR34404:SF2">
    <property type="entry name" value="CONSERVED SERINE RICH PROTEIN"/>
    <property type="match status" value="1"/>
</dbReference>
<dbReference type="RefSeq" id="WP_082345313.1">
    <property type="nucleotide sequence ID" value="NZ_CAJPTR010000015.1"/>
</dbReference>
<evidence type="ECO:0000313" key="3">
    <source>
        <dbReference type="EMBL" id="VHO00060.1"/>
    </source>
</evidence>
<dbReference type="KEGG" id="cbq:AL705_02165"/>
<dbReference type="PANTHER" id="PTHR34404">
    <property type="entry name" value="REGULATORY PROTEIN, FMDB FAMILY"/>
    <property type="match status" value="1"/>
</dbReference>
<dbReference type="NCBIfam" id="TIGR02605">
    <property type="entry name" value="CxxC_CxxC_SSSS"/>
    <property type="match status" value="1"/>
</dbReference>
<reference evidence="3 5" key="3">
    <citation type="submission" date="2019-04" db="EMBL/GenBank/DDBJ databases">
        <authorList>
            <person name="Seth-Smith MB H."/>
            <person name="Seth-Smith H."/>
        </authorList>
    </citation>
    <scope>NUCLEOTIDE SEQUENCE [LARGE SCALE GENOMIC DNA]</scope>
    <source>
        <strain evidence="3">USB-603019</strain>
    </source>
</reference>
<name>A0A0M4MZ78_9ACTN</name>
<dbReference type="Pfam" id="PF09723">
    <property type="entry name" value="Zn_ribbon_8"/>
    <property type="match status" value="1"/>
</dbReference>
<evidence type="ECO:0000313" key="2">
    <source>
        <dbReference type="EMBL" id="ALE18686.1"/>
    </source>
</evidence>
<keyword evidence="5" id="KW-1185">Reference proteome</keyword>
<organism evidence="2 4">
    <name type="scientific">Lawsonella clevelandensis</name>
    <dbReference type="NCBI Taxonomy" id="1528099"/>
    <lineage>
        <taxon>Bacteria</taxon>
        <taxon>Bacillati</taxon>
        <taxon>Actinomycetota</taxon>
        <taxon>Actinomycetes</taxon>
        <taxon>Mycobacteriales</taxon>
        <taxon>Lawsonellaceae</taxon>
        <taxon>Lawsonella</taxon>
    </lineage>
</organism>
<dbReference type="EMBL" id="CP012390">
    <property type="protein sequence ID" value="ALE18686.1"/>
    <property type="molecule type" value="Genomic_DNA"/>
</dbReference>
<dbReference type="PATRIC" id="fig|1562462.4.peg.444"/>
<dbReference type="AlphaFoldDB" id="A0A0M4MZ78"/>
<dbReference type="SMART" id="SM00834">
    <property type="entry name" value="CxxC_CXXC_SSSS"/>
    <property type="match status" value="1"/>
</dbReference>
<dbReference type="InterPro" id="IPR013429">
    <property type="entry name" value="Regulatory_FmdB_Zinc_ribbon"/>
</dbReference>
<evidence type="ECO:0000313" key="4">
    <source>
        <dbReference type="Proteomes" id="UP000068137"/>
    </source>
</evidence>
<dbReference type="EMBL" id="LR584267">
    <property type="protein sequence ID" value="VHO00060.1"/>
    <property type="molecule type" value="Genomic_DNA"/>
</dbReference>
<dbReference type="Proteomes" id="UP000324288">
    <property type="component" value="Chromosome"/>
</dbReference>
<gene>
    <name evidence="2" type="ORF">AL705_02165</name>
    <name evidence="3" type="ORF">LC603019_00448</name>
</gene>
<dbReference type="GeneID" id="84895549"/>
<sequence>MPTYSYACKECGYAFDIRQSFSDDPLTVCPQCGGPLKKVYNTVGVTFKGSGFYRTDSRSSNLNKK</sequence>
<proteinExistence type="predicted"/>
<reference evidence="2 4" key="1">
    <citation type="journal article" date="2015" name="Genome Announc.">
        <title>Complete Genome Sequences for Two Strains of a Novel Fastidious, Partially Acid-Fast, Gram-Positive Corynebacterineae Bacterium, Derived from Human Clinical Samples.</title>
        <authorList>
            <person name="Nicholson A.C."/>
            <person name="Bell M."/>
            <person name="Humrighouse B.W."/>
            <person name="McQuiston J.R."/>
        </authorList>
    </citation>
    <scope>NUCLEOTIDE SEQUENCE [LARGE SCALE GENOMIC DNA]</scope>
    <source>
        <strain evidence="2 4">X1698</strain>
    </source>
</reference>